<dbReference type="EMBL" id="CDRZ01000016">
    <property type="protein sequence ID" value="CEO87565.1"/>
    <property type="molecule type" value="Genomic_DNA"/>
</dbReference>
<dbReference type="PANTHER" id="PTHR43169:SF2">
    <property type="entry name" value="NAD_GMP SYNTHASE DOMAIN-CONTAINING PROTEIN"/>
    <property type="match status" value="1"/>
</dbReference>
<dbReference type="InterPro" id="IPR052188">
    <property type="entry name" value="Ni-pincer_cofactor_biosynth"/>
</dbReference>
<name>A0A0B7MBX9_9FIRM</name>
<protein>
    <recommendedName>
        <fullName evidence="2">Asparagine synthetase domain-containing protein</fullName>
    </recommendedName>
</protein>
<dbReference type="InterPro" id="IPR014729">
    <property type="entry name" value="Rossmann-like_a/b/a_fold"/>
</dbReference>
<dbReference type="Pfam" id="PF00733">
    <property type="entry name" value="Asn_synthase"/>
    <property type="match status" value="1"/>
</dbReference>
<accession>A0A0B7MBX9</accession>
<dbReference type="Gene3D" id="3.40.50.620">
    <property type="entry name" value="HUPs"/>
    <property type="match status" value="1"/>
</dbReference>
<evidence type="ECO:0000313" key="4">
    <source>
        <dbReference type="Proteomes" id="UP000046155"/>
    </source>
</evidence>
<dbReference type="CDD" id="cd01990">
    <property type="entry name" value="LarE-like"/>
    <property type="match status" value="1"/>
</dbReference>
<dbReference type="AlphaFoldDB" id="A0A0B7MBX9"/>
<keyword evidence="4" id="KW-1185">Reference proteome</keyword>
<dbReference type="InterPro" id="IPR005232">
    <property type="entry name" value="LarE"/>
</dbReference>
<evidence type="ECO:0000256" key="1">
    <source>
        <dbReference type="PIRSR" id="PIRSR006661-1"/>
    </source>
</evidence>
<sequence length="307" mass="34570">MVVTKTYFRNVVKDTPVTCEGFKGCFIECLYIIQCEEIEKVTEHPAKKIEALRKRIRNYNSVIIAFSGGVDSTFLLMTAVEELRERALAVTLDTVLIPRRELRNAQEIAHLLGANHTIITADPLKLPGVRGNSPERCYHCKKHLFGLLCQLAREEGYQAVLDGANKDDQSDHRPGMRASMDLGVHSPLLEAGITKEEIRQYSRTAGLPTWTKPEAACLASRIPYGEEITVGKLKMIEEAEAYLNSLLNGQVRVRWHRGVARIETAVDAFPIILEHHQEISENIRKLGFSYVALDLMGYRRGSLNEVL</sequence>
<dbReference type="GO" id="GO:0004066">
    <property type="term" value="F:asparagine synthase (glutamine-hydrolyzing) activity"/>
    <property type="evidence" value="ECO:0007669"/>
    <property type="project" value="InterPro"/>
</dbReference>
<evidence type="ECO:0000313" key="3">
    <source>
        <dbReference type="EMBL" id="CEO87565.1"/>
    </source>
</evidence>
<evidence type="ECO:0000259" key="2">
    <source>
        <dbReference type="Pfam" id="PF00733"/>
    </source>
</evidence>
<dbReference type="Proteomes" id="UP000046155">
    <property type="component" value="Unassembled WGS sequence"/>
</dbReference>
<dbReference type="InterPro" id="IPR001962">
    <property type="entry name" value="Asn_synthase"/>
</dbReference>
<dbReference type="SUPFAM" id="SSF52402">
    <property type="entry name" value="Adenine nucleotide alpha hydrolases-like"/>
    <property type="match status" value="1"/>
</dbReference>
<dbReference type="OrthoDB" id="9776919at2"/>
<organism evidence="3 4">
    <name type="scientific">Syntrophaceticus schinkii</name>
    <dbReference type="NCBI Taxonomy" id="499207"/>
    <lineage>
        <taxon>Bacteria</taxon>
        <taxon>Bacillati</taxon>
        <taxon>Bacillota</taxon>
        <taxon>Clostridia</taxon>
        <taxon>Thermoanaerobacterales</taxon>
        <taxon>Thermoanaerobacterales Family III. Incertae Sedis</taxon>
        <taxon>Syntrophaceticus</taxon>
    </lineage>
</organism>
<proteinExistence type="predicted"/>
<dbReference type="PIRSF" id="PIRSF006661">
    <property type="entry name" value="PP-lp_UCP006661"/>
    <property type="match status" value="1"/>
</dbReference>
<feature type="domain" description="Asparagine synthetase" evidence="2">
    <location>
        <begin position="50"/>
        <end position="163"/>
    </location>
</feature>
<reference evidence="4" key="1">
    <citation type="submission" date="2015-01" db="EMBL/GenBank/DDBJ databases">
        <authorList>
            <person name="Manzoor Shahid"/>
            <person name="Zubair Saima"/>
        </authorList>
    </citation>
    <scope>NUCLEOTIDE SEQUENCE [LARGE SCALE GENOMIC DNA]</scope>
    <source>
        <strain evidence="4">Sp3</strain>
    </source>
</reference>
<dbReference type="GO" id="GO:0006529">
    <property type="term" value="P:asparagine biosynthetic process"/>
    <property type="evidence" value="ECO:0007669"/>
    <property type="project" value="InterPro"/>
</dbReference>
<gene>
    <name evidence="3" type="ORF">SSCH_1120009</name>
</gene>
<dbReference type="PANTHER" id="PTHR43169">
    <property type="entry name" value="EXSB FAMILY PROTEIN"/>
    <property type="match status" value="1"/>
</dbReference>
<feature type="active site" description="Nucleophile and sulfur donor" evidence="1">
    <location>
        <position position="217"/>
    </location>
</feature>
<dbReference type="GO" id="GO:0016783">
    <property type="term" value="F:sulfurtransferase activity"/>
    <property type="evidence" value="ECO:0007669"/>
    <property type="project" value="InterPro"/>
</dbReference>
<dbReference type="NCBIfam" id="TIGR00268">
    <property type="entry name" value="ATP-dependent sacrificial sulfur transferase LarE"/>
    <property type="match status" value="1"/>
</dbReference>